<feature type="domain" description="Hemerythrin-like" evidence="5">
    <location>
        <begin position="84"/>
        <end position="228"/>
    </location>
</feature>
<dbReference type="AlphaFoldDB" id="A0A0D8JAV6"/>
<gene>
    <name evidence="6" type="ORF">LH29_11155</name>
</gene>
<dbReference type="InterPro" id="IPR038062">
    <property type="entry name" value="ScdA-like_N_sf"/>
</dbReference>
<dbReference type="PATRIC" id="fig|1544798.3.peg.2387"/>
<comment type="subcellular location">
    <subcellularLocation>
        <location evidence="1">Cytoplasm</location>
    </subcellularLocation>
</comment>
<accession>A0A0D8JAV6</accession>
<dbReference type="GO" id="GO:0005737">
    <property type="term" value="C:cytoplasm"/>
    <property type="evidence" value="ECO:0007669"/>
    <property type="project" value="UniProtKB-SubCell"/>
</dbReference>
<comment type="caution">
    <text evidence="6">The sequence shown here is derived from an EMBL/GenBank/DDBJ whole genome shotgun (WGS) entry which is preliminary data.</text>
</comment>
<dbReference type="Pfam" id="PF04405">
    <property type="entry name" value="ScdA_N"/>
    <property type="match status" value="1"/>
</dbReference>
<dbReference type="EMBL" id="JRHC01000002">
    <property type="protein sequence ID" value="KJF43656.1"/>
    <property type="molecule type" value="Genomic_DNA"/>
</dbReference>
<protein>
    <submittedName>
        <fullName evidence="6">Iron-sulfur cluster repair di-iron protein</fullName>
    </submittedName>
</protein>
<dbReference type="PANTHER" id="PTHR36438:SF1">
    <property type="entry name" value="IRON-SULFUR CLUSTER REPAIR PROTEIN YTFE"/>
    <property type="match status" value="1"/>
</dbReference>
<evidence type="ECO:0000256" key="2">
    <source>
        <dbReference type="ARBA" id="ARBA00022490"/>
    </source>
</evidence>
<dbReference type="PANTHER" id="PTHR36438">
    <property type="entry name" value="IRON-SULFUR CLUSTER REPAIR PROTEIN YTFE"/>
    <property type="match status" value="1"/>
</dbReference>
<evidence type="ECO:0000256" key="1">
    <source>
        <dbReference type="ARBA" id="ARBA00004496"/>
    </source>
</evidence>
<dbReference type="Gene3D" id="1.20.120.520">
    <property type="entry name" value="nmb1532 protein domain like"/>
    <property type="match status" value="1"/>
</dbReference>
<evidence type="ECO:0000256" key="4">
    <source>
        <dbReference type="ARBA" id="ARBA00023004"/>
    </source>
</evidence>
<dbReference type="Proteomes" id="UP000032544">
    <property type="component" value="Unassembled WGS sequence"/>
</dbReference>
<dbReference type="Pfam" id="PF01814">
    <property type="entry name" value="Hemerythrin"/>
    <property type="match status" value="1"/>
</dbReference>
<dbReference type="NCBIfam" id="TIGR03652">
    <property type="entry name" value="FeS_repair_RIC"/>
    <property type="match status" value="1"/>
</dbReference>
<keyword evidence="4" id="KW-0408">Iron</keyword>
<keyword evidence="7" id="KW-1185">Reference proteome</keyword>
<dbReference type="OrthoDB" id="9797132at2"/>
<dbReference type="InterPro" id="IPR019903">
    <property type="entry name" value="RIC_family"/>
</dbReference>
<dbReference type="InterPro" id="IPR012312">
    <property type="entry name" value="Hemerythrin-like"/>
</dbReference>
<organism evidence="6 7">
    <name type="scientific">Draconibacterium sediminis</name>
    <dbReference type="NCBI Taxonomy" id="1544798"/>
    <lineage>
        <taxon>Bacteria</taxon>
        <taxon>Pseudomonadati</taxon>
        <taxon>Bacteroidota</taxon>
        <taxon>Bacteroidia</taxon>
        <taxon>Marinilabiliales</taxon>
        <taxon>Prolixibacteraceae</taxon>
        <taxon>Draconibacterium</taxon>
    </lineage>
</organism>
<sequence>MEIRKNLTVGEIVKENYKTAQVFDRNHIDFCCGGGISLEKACEKANVDIATLLPELETVVQANDPDSKYIDSMELNELCDYIEKRHHSYVNDNIPFLQEKLNKLCNVHGENHPELYKVRELFETAAGNLTTHMKKEELVLFPYIRKLVESKNEGNPATSELGGIDAPIQTMLDEHQAEGERFFEIAALTSNYTCPPDGCNTYRITYQTLNDFEQDLHRHIHLENNILFLKALALEKEIISKN</sequence>
<proteinExistence type="predicted"/>
<reference evidence="6 7" key="1">
    <citation type="submission" date="2014-09" db="EMBL/GenBank/DDBJ databases">
        <title>Draft Genome Sequence of Draconibacterium sp. JN14CK-3.</title>
        <authorList>
            <person name="Dong C."/>
            <person name="Lai Q."/>
            <person name="Shao Z."/>
        </authorList>
    </citation>
    <scope>NUCLEOTIDE SEQUENCE [LARGE SCALE GENOMIC DNA]</scope>
    <source>
        <strain evidence="6 7">JN14CK-3</strain>
    </source>
</reference>
<evidence type="ECO:0000313" key="6">
    <source>
        <dbReference type="EMBL" id="KJF43656.1"/>
    </source>
</evidence>
<name>A0A0D8JAV6_9BACT</name>
<dbReference type="SUPFAM" id="SSF140683">
    <property type="entry name" value="SP0561-like"/>
    <property type="match status" value="1"/>
</dbReference>
<dbReference type="GO" id="GO:0046872">
    <property type="term" value="F:metal ion binding"/>
    <property type="evidence" value="ECO:0007669"/>
    <property type="project" value="UniProtKB-KW"/>
</dbReference>
<dbReference type="Gene3D" id="1.10.3910.10">
    <property type="entry name" value="SP0561-like"/>
    <property type="match status" value="1"/>
</dbReference>
<evidence type="ECO:0000313" key="7">
    <source>
        <dbReference type="Proteomes" id="UP000032544"/>
    </source>
</evidence>
<dbReference type="RefSeq" id="WP_045029443.1">
    <property type="nucleotide sequence ID" value="NZ_JRHC01000002.1"/>
</dbReference>
<keyword evidence="3" id="KW-0479">Metal-binding</keyword>
<evidence type="ECO:0000256" key="3">
    <source>
        <dbReference type="ARBA" id="ARBA00022723"/>
    </source>
</evidence>
<evidence type="ECO:0000259" key="5">
    <source>
        <dbReference type="Pfam" id="PF01814"/>
    </source>
</evidence>
<dbReference type="STRING" id="1544798.LH29_11155"/>
<keyword evidence="2" id="KW-0963">Cytoplasm</keyword>